<evidence type="ECO:0000256" key="1">
    <source>
        <dbReference type="SAM" id="MobiDB-lite"/>
    </source>
</evidence>
<proteinExistence type="predicted"/>
<protein>
    <recommendedName>
        <fullName evidence="4">Transposase</fullName>
    </recommendedName>
</protein>
<evidence type="ECO:0008006" key="4">
    <source>
        <dbReference type="Google" id="ProtNLM"/>
    </source>
</evidence>
<dbReference type="Proteomes" id="UP001210609">
    <property type="component" value="Chromosome"/>
</dbReference>
<name>A0ABY7I701_STRNI</name>
<accession>A0ABY7I701</accession>
<sequence length="137" mass="15138">MRGSYLRFPADLPSAGRRVVLCLHVRRFACADASCGRRTFAEQVPGLTRRYGRWTERLRSALAEVGLALAGRAGARIADVFGIRVSRSTVLPLVDALPEPRPRTPRVVGRRIRDAQGPGLRDRAGRRRDRPTRGPAA</sequence>
<gene>
    <name evidence="2" type="ORF">STRLI_000119</name>
</gene>
<organism evidence="2 3">
    <name type="scientific">Streptomyces nigrescens</name>
    <dbReference type="NCBI Taxonomy" id="1920"/>
    <lineage>
        <taxon>Bacteria</taxon>
        <taxon>Bacillati</taxon>
        <taxon>Actinomycetota</taxon>
        <taxon>Actinomycetes</taxon>
        <taxon>Kitasatosporales</taxon>
        <taxon>Streptomycetaceae</taxon>
        <taxon>Streptomyces</taxon>
    </lineage>
</organism>
<evidence type="ECO:0000313" key="2">
    <source>
        <dbReference type="EMBL" id="WAT94494.1"/>
    </source>
</evidence>
<dbReference type="RefSeq" id="WP_218041825.1">
    <property type="nucleotide sequence ID" value="NZ_BLIP01000001.1"/>
</dbReference>
<feature type="region of interest" description="Disordered" evidence="1">
    <location>
        <begin position="96"/>
        <end position="137"/>
    </location>
</feature>
<reference evidence="2 3" key="1">
    <citation type="submission" date="2022-12" db="EMBL/GenBank/DDBJ databases">
        <authorList>
            <person name="Ruckert C."/>
            <person name="Busche T."/>
            <person name="Kalinowski J."/>
            <person name="Wittmann C."/>
        </authorList>
    </citation>
    <scope>NUCLEOTIDE SEQUENCE [LARGE SCALE GENOMIC DNA]</scope>
    <source>
        <strain evidence="2 3">DSM 40555</strain>
    </source>
</reference>
<keyword evidence="3" id="KW-1185">Reference proteome</keyword>
<dbReference type="EMBL" id="CP114202">
    <property type="protein sequence ID" value="WAT94494.1"/>
    <property type="molecule type" value="Genomic_DNA"/>
</dbReference>
<evidence type="ECO:0000313" key="3">
    <source>
        <dbReference type="Proteomes" id="UP001210609"/>
    </source>
</evidence>